<feature type="region of interest" description="Disordered" evidence="1">
    <location>
        <begin position="480"/>
        <end position="499"/>
    </location>
</feature>
<reference evidence="2 3" key="1">
    <citation type="journal article" date="2024" name="J. Plant Pathol.">
        <title>Sequence and assembly of the genome of Seiridium unicorne, isolate CBS 538.82, causal agent of cypress canker disease.</title>
        <authorList>
            <person name="Scali E."/>
            <person name="Rocca G.D."/>
            <person name="Danti R."/>
            <person name="Garbelotto M."/>
            <person name="Barberini S."/>
            <person name="Baroncelli R."/>
            <person name="Emiliani G."/>
        </authorList>
    </citation>
    <scope>NUCLEOTIDE SEQUENCE [LARGE SCALE GENOMIC DNA]</scope>
    <source>
        <strain evidence="2 3">BM-138-508</strain>
    </source>
</reference>
<feature type="compositionally biased region" description="Pro residues" evidence="1">
    <location>
        <begin position="1302"/>
        <end position="1322"/>
    </location>
</feature>
<feature type="compositionally biased region" description="Gly residues" evidence="1">
    <location>
        <begin position="1424"/>
        <end position="1445"/>
    </location>
</feature>
<name>A0ABR2V9C2_9PEZI</name>
<feature type="compositionally biased region" description="Basic and acidic residues" evidence="1">
    <location>
        <begin position="1061"/>
        <end position="1077"/>
    </location>
</feature>
<protein>
    <submittedName>
        <fullName evidence="2">Uncharacterized protein</fullName>
    </submittedName>
</protein>
<feature type="region of interest" description="Disordered" evidence="1">
    <location>
        <begin position="1387"/>
        <end position="1445"/>
    </location>
</feature>
<keyword evidence="3" id="KW-1185">Reference proteome</keyword>
<evidence type="ECO:0000313" key="2">
    <source>
        <dbReference type="EMBL" id="KAK9423149.1"/>
    </source>
</evidence>
<feature type="compositionally biased region" description="Polar residues" evidence="1">
    <location>
        <begin position="71"/>
        <end position="106"/>
    </location>
</feature>
<organism evidence="2 3">
    <name type="scientific">Seiridium unicorne</name>
    <dbReference type="NCBI Taxonomy" id="138068"/>
    <lineage>
        <taxon>Eukaryota</taxon>
        <taxon>Fungi</taxon>
        <taxon>Dikarya</taxon>
        <taxon>Ascomycota</taxon>
        <taxon>Pezizomycotina</taxon>
        <taxon>Sordariomycetes</taxon>
        <taxon>Xylariomycetidae</taxon>
        <taxon>Amphisphaeriales</taxon>
        <taxon>Sporocadaceae</taxon>
        <taxon>Seiridium</taxon>
    </lineage>
</organism>
<feature type="region of interest" description="Disordered" evidence="1">
    <location>
        <begin position="627"/>
        <end position="689"/>
    </location>
</feature>
<feature type="compositionally biased region" description="Polar residues" evidence="1">
    <location>
        <begin position="589"/>
        <end position="610"/>
    </location>
</feature>
<feature type="region of interest" description="Disordered" evidence="1">
    <location>
        <begin position="1220"/>
        <end position="1239"/>
    </location>
</feature>
<dbReference type="EMBL" id="JARVKF010000090">
    <property type="protein sequence ID" value="KAK9423149.1"/>
    <property type="molecule type" value="Genomic_DNA"/>
</dbReference>
<feature type="region of interest" description="Disordered" evidence="1">
    <location>
        <begin position="1299"/>
        <end position="1322"/>
    </location>
</feature>
<feature type="compositionally biased region" description="Basic and acidic residues" evidence="1">
    <location>
        <begin position="38"/>
        <end position="58"/>
    </location>
</feature>
<comment type="caution">
    <text evidence="2">The sequence shown here is derived from an EMBL/GenBank/DDBJ whole genome shotgun (WGS) entry which is preliminary data.</text>
</comment>
<feature type="compositionally biased region" description="Basic and acidic residues" evidence="1">
    <location>
        <begin position="1390"/>
        <end position="1413"/>
    </location>
</feature>
<evidence type="ECO:0000256" key="1">
    <source>
        <dbReference type="SAM" id="MobiDB-lite"/>
    </source>
</evidence>
<feature type="compositionally biased region" description="Basic and acidic residues" evidence="1">
    <location>
        <begin position="235"/>
        <end position="251"/>
    </location>
</feature>
<dbReference type="Proteomes" id="UP001408356">
    <property type="component" value="Unassembled WGS sequence"/>
</dbReference>
<feature type="region of interest" description="Disordered" evidence="1">
    <location>
        <begin position="792"/>
        <end position="853"/>
    </location>
</feature>
<accession>A0ABR2V9C2</accession>
<feature type="compositionally biased region" description="Polar residues" evidence="1">
    <location>
        <begin position="252"/>
        <end position="261"/>
    </location>
</feature>
<evidence type="ECO:0000313" key="3">
    <source>
        <dbReference type="Proteomes" id="UP001408356"/>
    </source>
</evidence>
<feature type="compositionally biased region" description="Polar residues" evidence="1">
    <location>
        <begin position="767"/>
        <end position="779"/>
    </location>
</feature>
<feature type="compositionally biased region" description="Basic and acidic residues" evidence="1">
    <location>
        <begin position="387"/>
        <end position="396"/>
    </location>
</feature>
<feature type="compositionally biased region" description="Basic and acidic residues" evidence="1">
    <location>
        <begin position="650"/>
        <end position="662"/>
    </location>
</feature>
<sequence>MTGFKYLSDAETLFNSKRKPSKPARGSQTPETPAPKASEAEHMKRIIDSYKELEEEPSHPTQPQVERGESSKTPSMQSHTGKGESSTPTASQEKTDNTPQFTTPLAQEQIVAREASRRRARDARLPVQTVNRLSAIMEADVPKSTQRTVTMPLSEVPVNFLSPGAQIMAAEEPERLITFQVSLHPVLDVVGMSASQALHNGIALPVESPITPQVITALDKKSSRAADETPTNMPRWKDFAHRASRLKKDAAESSTASLEVSQESRRPSKSVHFSNQDDVFHITPAHSNSSKDSVGTDEQFKSVPSGRVEHPESSLQRADSTCLLRRTTTVKKRRNPSEDEGKTPLLPELNFDRSSSDFGSLFDMFQDDLRSVVADMPGLPGVSSRDASPDKGRRGDLGTVVDDNDDEVDVDCDDIPDTLPAYIKGKEKAVPEDYEPILPRPDSPTLGFGERDVVIRPAPLVLGPPASRVIHSRPALPGIGHYIPPPGPPPTAPLPAVPARPRPAFAALALQRPQQQRQQGSRELSHPALALPRESRALLPKSFTEGSGADSSSSSFTRSSKIHGNQLVDLSQGSSASSTARSSGRDATLSFSSRTRSATPSSDRFSSSLNKSATLPSDYFSSSLDNYGRPRSASSPRILPAPSFLESNQEENKSAVDKESRSLHASQKLPGHARGNSRVEAPNPSANHPLARHLSARARTDLDPATASLFPAPLNLTRKSHETLNRSSAQSSGTSRNSDTSNPHQDAVDLLGTPIRRANSVGDFRPSVTSRSSSIGATATLPSFSSSALRLHSSNVPRRPSHRHSQTPARLHLRSFSSSTRLPFVEEDEEVDSDKDISGTQEIPSDPQPGSRLDIISNQLNHMLSKEIDKLYHKLPSDKKTATTSESSVARLGETRRRATLNRGPVALQHPRIARSVSDTFVSATAPVPSDYTQDQGSKPSKAEMGCCVSKPVKAESPLCDSDAPQHPQIVRTVSDAFRSATAPVASDHTRDQGSESFKEAETGRCISKPASEESPPFDLNQFPPLPANRVLPQTLGLNQDTRPIDGPAGDAAIQSRARRTRDASNDIELARLDPAGRRYGSNASLGRGRPGQSSVAGPSGTNFTEATYMHASNPRLMPTDENNRTTQALLFPENAEAITRSDKRKGVYIAAPTTHPEPAVASNKSSESTSEVTAMLSRYPMAALRSLFPGKSDEAIRGQLGMGPGTPTPAEPYYGKEYASHAQRASSEAATDDSSSFVRARQWHDDPFTGDPDRSNLMYSASGRIVDARRSEEGGTYAEEISDLGEVVAASTPHRRAVAPAPAPVPAPAAPPAAPSRAPPPLPPTAAAAELMRQLDGLAAGHPEVSTMLRSLGYRGQATTSLGSGGSVAASSSAAGLFAVDGRAQGELLHQKDERARAEREERGRLRLEKKASKAALRSSKSVGGGEGGGGLFGRLRWGGGPAG</sequence>
<feature type="region of interest" description="Disordered" evidence="1">
    <location>
        <begin position="376"/>
        <end position="410"/>
    </location>
</feature>
<proteinExistence type="predicted"/>
<feature type="compositionally biased region" description="Polar residues" evidence="1">
    <location>
        <begin position="725"/>
        <end position="744"/>
    </location>
</feature>
<feature type="region of interest" description="Disordered" evidence="1">
    <location>
        <begin position="1"/>
        <end position="122"/>
    </location>
</feature>
<feature type="region of interest" description="Disordered" evidence="1">
    <location>
        <begin position="510"/>
        <end position="610"/>
    </location>
</feature>
<feature type="region of interest" description="Disordered" evidence="1">
    <location>
        <begin position="713"/>
        <end position="779"/>
    </location>
</feature>
<feature type="compositionally biased region" description="Low complexity" evidence="1">
    <location>
        <begin position="542"/>
        <end position="559"/>
    </location>
</feature>
<feature type="compositionally biased region" description="Polar residues" evidence="1">
    <location>
        <begin position="1092"/>
        <end position="1106"/>
    </location>
</feature>
<feature type="compositionally biased region" description="Pro residues" evidence="1">
    <location>
        <begin position="483"/>
        <end position="499"/>
    </location>
</feature>
<feature type="compositionally biased region" description="Low complexity" evidence="1">
    <location>
        <begin position="510"/>
        <end position="519"/>
    </location>
</feature>
<feature type="compositionally biased region" description="Low complexity" evidence="1">
    <location>
        <begin position="1226"/>
        <end position="1237"/>
    </location>
</feature>
<feature type="region of interest" description="Disordered" evidence="1">
    <location>
        <begin position="981"/>
        <end position="1106"/>
    </location>
</feature>
<feature type="compositionally biased region" description="Low complexity" evidence="1">
    <location>
        <begin position="571"/>
        <end position="582"/>
    </location>
</feature>
<feature type="region of interest" description="Disordered" evidence="1">
    <location>
        <begin position="219"/>
        <end position="350"/>
    </location>
</feature>
<feature type="compositionally biased region" description="Basic and acidic residues" evidence="1">
    <location>
        <begin position="988"/>
        <end position="1003"/>
    </location>
</feature>
<gene>
    <name evidence="2" type="ORF">SUNI508_04443</name>
</gene>